<reference evidence="1" key="1">
    <citation type="submission" date="2014-09" db="EMBL/GenBank/DDBJ databases">
        <authorList>
            <person name="Magalhaes I.L.F."/>
            <person name="Oliveira U."/>
            <person name="Santos F.R."/>
            <person name="Vidigal T.H.D.A."/>
            <person name="Brescovit A.D."/>
            <person name="Santos A.J."/>
        </authorList>
    </citation>
    <scope>NUCLEOTIDE SEQUENCE</scope>
    <source>
        <tissue evidence="1">Shoot tissue taken approximately 20 cm above the soil surface</tissue>
    </source>
</reference>
<reference evidence="1" key="2">
    <citation type="journal article" date="2015" name="Data Brief">
        <title>Shoot transcriptome of the giant reed, Arundo donax.</title>
        <authorList>
            <person name="Barrero R.A."/>
            <person name="Guerrero F.D."/>
            <person name="Moolhuijzen P."/>
            <person name="Goolsby J.A."/>
            <person name="Tidwell J."/>
            <person name="Bellgard S.E."/>
            <person name="Bellgard M.I."/>
        </authorList>
    </citation>
    <scope>NUCLEOTIDE SEQUENCE</scope>
    <source>
        <tissue evidence="1">Shoot tissue taken approximately 20 cm above the soil surface</tissue>
    </source>
</reference>
<organism evidence="1">
    <name type="scientific">Arundo donax</name>
    <name type="common">Giant reed</name>
    <name type="synonym">Donax arundinaceus</name>
    <dbReference type="NCBI Taxonomy" id="35708"/>
    <lineage>
        <taxon>Eukaryota</taxon>
        <taxon>Viridiplantae</taxon>
        <taxon>Streptophyta</taxon>
        <taxon>Embryophyta</taxon>
        <taxon>Tracheophyta</taxon>
        <taxon>Spermatophyta</taxon>
        <taxon>Magnoliopsida</taxon>
        <taxon>Liliopsida</taxon>
        <taxon>Poales</taxon>
        <taxon>Poaceae</taxon>
        <taxon>PACMAD clade</taxon>
        <taxon>Arundinoideae</taxon>
        <taxon>Arundineae</taxon>
        <taxon>Arundo</taxon>
    </lineage>
</organism>
<protein>
    <submittedName>
        <fullName evidence="1">Uncharacterized protein</fullName>
    </submittedName>
</protein>
<proteinExistence type="predicted"/>
<name>A0A0A8YRI4_ARUDO</name>
<dbReference type="EMBL" id="GBRH01268859">
    <property type="protein sequence ID" value="JAD29036.1"/>
    <property type="molecule type" value="Transcribed_RNA"/>
</dbReference>
<dbReference type="AlphaFoldDB" id="A0A0A8YRI4"/>
<accession>A0A0A8YRI4</accession>
<sequence length="51" mass="5777">MSKEACNKGFITPFPRPNKTYVAKQNSRAADLTLFIMHVITLRQQAALILE</sequence>
<evidence type="ECO:0000313" key="1">
    <source>
        <dbReference type="EMBL" id="JAD29036.1"/>
    </source>
</evidence>